<comment type="caution">
    <text evidence="1">The sequence shown here is derived from an EMBL/GenBank/DDBJ whole genome shotgun (WGS) entry which is preliminary data.</text>
</comment>
<dbReference type="Proteomes" id="UP000034980">
    <property type="component" value="Unassembled WGS sequence"/>
</dbReference>
<name>W2CYV6_9BACT</name>
<accession>W2CYV6</accession>
<proteinExistence type="predicted"/>
<sequence length="114" mass="12956">MKEKALILHATDGGLQVFRHYIPFAITPGKKFRNPLYDDRRASCFIYKVPRTGIYRMNDFGDHTCSGDCFWFVAALHGMDLQKDFPRILEKIIRDLSLSISLPESASGTAQFGI</sequence>
<evidence type="ECO:0000313" key="2">
    <source>
        <dbReference type="Proteomes" id="UP000034980"/>
    </source>
</evidence>
<evidence type="ECO:0000313" key="1">
    <source>
        <dbReference type="EMBL" id="ETK12394.1"/>
    </source>
</evidence>
<feature type="non-terminal residue" evidence="1">
    <location>
        <position position="114"/>
    </location>
</feature>
<reference evidence="1 2" key="1">
    <citation type="submission" date="2013-11" db="EMBL/GenBank/DDBJ databases">
        <title>Single cell genomics of uncultured Tannerella BU063 (oral taxon 286).</title>
        <authorList>
            <person name="Beall C.J."/>
            <person name="Campbell A.G."/>
            <person name="Griffen A.L."/>
            <person name="Podar M."/>
            <person name="Leys E.J."/>
        </authorList>
    </citation>
    <scope>NUCLEOTIDE SEQUENCE [LARGE SCALE GENOMIC DNA]</scope>
    <source>
        <strain evidence="1">Cell 8/11</strain>
    </source>
</reference>
<protein>
    <submittedName>
        <fullName evidence="1">Uncharacterized protein</fullName>
    </submittedName>
</protein>
<dbReference type="AlphaFoldDB" id="W2CYV6"/>
<organism evidence="1 2">
    <name type="scientific">Tannerella sp. oral taxon BU063 isolate Cell 8/11</name>
    <dbReference type="NCBI Taxonomy" id="1411915"/>
    <lineage>
        <taxon>Bacteria</taxon>
        <taxon>Pseudomonadati</taxon>
        <taxon>Bacteroidota</taxon>
        <taxon>Bacteroidia</taxon>
        <taxon>Bacteroidales</taxon>
        <taxon>Tannerellaceae</taxon>
        <taxon>Tannerella</taxon>
    </lineage>
</organism>
<gene>
    <name evidence="1" type="ORF">T235_09575</name>
</gene>
<dbReference type="EMBL" id="AYYF01001164">
    <property type="protein sequence ID" value="ETK12394.1"/>
    <property type="molecule type" value="Genomic_DNA"/>
</dbReference>